<name>A0AAV0XRP5_9HEMI</name>
<evidence type="ECO:0000313" key="3">
    <source>
        <dbReference type="Proteomes" id="UP001160148"/>
    </source>
</evidence>
<reference evidence="2 3" key="1">
    <citation type="submission" date="2023-01" db="EMBL/GenBank/DDBJ databases">
        <authorList>
            <person name="Whitehead M."/>
        </authorList>
    </citation>
    <scope>NUCLEOTIDE SEQUENCE [LARGE SCALE GENOMIC DNA]</scope>
</reference>
<accession>A0AAV0XRP5</accession>
<organism evidence="2 3">
    <name type="scientific">Macrosiphum euphorbiae</name>
    <name type="common">potato aphid</name>
    <dbReference type="NCBI Taxonomy" id="13131"/>
    <lineage>
        <taxon>Eukaryota</taxon>
        <taxon>Metazoa</taxon>
        <taxon>Ecdysozoa</taxon>
        <taxon>Arthropoda</taxon>
        <taxon>Hexapoda</taxon>
        <taxon>Insecta</taxon>
        <taxon>Pterygota</taxon>
        <taxon>Neoptera</taxon>
        <taxon>Paraneoptera</taxon>
        <taxon>Hemiptera</taxon>
        <taxon>Sternorrhyncha</taxon>
        <taxon>Aphidomorpha</taxon>
        <taxon>Aphidoidea</taxon>
        <taxon>Aphididae</taxon>
        <taxon>Macrosiphini</taxon>
        <taxon>Macrosiphum</taxon>
    </lineage>
</organism>
<evidence type="ECO:0000313" key="2">
    <source>
        <dbReference type="EMBL" id="CAI6371170.1"/>
    </source>
</evidence>
<dbReference type="EMBL" id="CARXXK010000782">
    <property type="protein sequence ID" value="CAI6371170.1"/>
    <property type="molecule type" value="Genomic_DNA"/>
</dbReference>
<proteinExistence type="predicted"/>
<evidence type="ECO:0000256" key="1">
    <source>
        <dbReference type="SAM" id="MobiDB-lite"/>
    </source>
</evidence>
<protein>
    <recommendedName>
        <fullName evidence="4">PIR Superfamily Protein</fullName>
    </recommendedName>
</protein>
<evidence type="ECO:0008006" key="4">
    <source>
        <dbReference type="Google" id="ProtNLM"/>
    </source>
</evidence>
<gene>
    <name evidence="2" type="ORF">MEUPH1_LOCUS25206</name>
</gene>
<keyword evidence="3" id="KW-1185">Reference proteome</keyword>
<sequence>MESNNKPSTSQNLQSDSSDDDDEHPENLSTEEICHKIKAFRNLCFGNGINVSNAFDIDMIGCFYSWLEKKKSSIFDDNNDITLFHEISDYIEASAIVYSYCVDNLTETTSRQVEQFKSMNFKKVQLQWMMIMHRQFRNQRKVFLKKKFFINNICNKFTNCTICR</sequence>
<comment type="caution">
    <text evidence="2">The sequence shown here is derived from an EMBL/GenBank/DDBJ whole genome shotgun (WGS) entry which is preliminary data.</text>
</comment>
<feature type="compositionally biased region" description="Polar residues" evidence="1">
    <location>
        <begin position="1"/>
        <end position="14"/>
    </location>
</feature>
<dbReference type="AlphaFoldDB" id="A0AAV0XRP5"/>
<feature type="region of interest" description="Disordered" evidence="1">
    <location>
        <begin position="1"/>
        <end position="28"/>
    </location>
</feature>
<dbReference type="Proteomes" id="UP001160148">
    <property type="component" value="Unassembled WGS sequence"/>
</dbReference>